<dbReference type="AlphaFoldDB" id="A0A0F9NHI8"/>
<dbReference type="Pfam" id="PF07460">
    <property type="entry name" value="NUMOD3"/>
    <property type="match status" value="1"/>
</dbReference>
<accession>A0A0F9NHI8</accession>
<protein>
    <recommendedName>
        <fullName evidence="1">Nuclease associated modular domain-containing protein</fullName>
    </recommendedName>
</protein>
<dbReference type="GO" id="GO:0003677">
    <property type="term" value="F:DNA binding"/>
    <property type="evidence" value="ECO:0007669"/>
    <property type="project" value="InterPro"/>
</dbReference>
<proteinExistence type="predicted"/>
<dbReference type="InterPro" id="IPR003611">
    <property type="entry name" value="NUMOD3"/>
</dbReference>
<sequence>MAKKIKPLPKKTLSWLYFEDNLSSREIGVLLNVSKSTVLKWLRHYEIKTRTTSETSTGRFYSKETRAKMSAAKKGVLHPNWGKKAVNNGGIKTLEKRKLKSRIARAIRGHLKGDGKGGQEWQTLVGYDYRQLTRRLKSTLPPGYEWERDFVKAKGRLHIDHIVPVSAFNFTKPEHEDFKRCWALKNLRLVPAKGI</sequence>
<name>A0A0F9NHI8_9ZZZZ</name>
<gene>
    <name evidence="2" type="ORF">LCGC14_0950440</name>
</gene>
<dbReference type="EMBL" id="LAZR01003377">
    <property type="protein sequence ID" value="KKN18995.1"/>
    <property type="molecule type" value="Genomic_DNA"/>
</dbReference>
<feature type="domain" description="Nuclease associated modular" evidence="1">
    <location>
        <begin position="58"/>
        <end position="84"/>
    </location>
</feature>
<evidence type="ECO:0000259" key="1">
    <source>
        <dbReference type="Pfam" id="PF07460"/>
    </source>
</evidence>
<evidence type="ECO:0000313" key="2">
    <source>
        <dbReference type="EMBL" id="KKN18995.1"/>
    </source>
</evidence>
<organism evidence="2">
    <name type="scientific">marine sediment metagenome</name>
    <dbReference type="NCBI Taxonomy" id="412755"/>
    <lineage>
        <taxon>unclassified sequences</taxon>
        <taxon>metagenomes</taxon>
        <taxon>ecological metagenomes</taxon>
    </lineage>
</organism>
<comment type="caution">
    <text evidence="2">The sequence shown here is derived from an EMBL/GenBank/DDBJ whole genome shotgun (WGS) entry which is preliminary data.</text>
</comment>
<reference evidence="2" key="1">
    <citation type="journal article" date="2015" name="Nature">
        <title>Complex archaea that bridge the gap between prokaryotes and eukaryotes.</title>
        <authorList>
            <person name="Spang A."/>
            <person name="Saw J.H."/>
            <person name="Jorgensen S.L."/>
            <person name="Zaremba-Niedzwiedzka K."/>
            <person name="Martijn J."/>
            <person name="Lind A.E."/>
            <person name="van Eijk R."/>
            <person name="Schleper C."/>
            <person name="Guy L."/>
            <person name="Ettema T.J."/>
        </authorList>
    </citation>
    <scope>NUCLEOTIDE SEQUENCE</scope>
</reference>